<protein>
    <submittedName>
        <fullName evidence="2">Uncharacterized protein</fullName>
    </submittedName>
</protein>
<keyword evidence="1" id="KW-0472">Membrane</keyword>
<dbReference type="Proteomes" id="UP000887116">
    <property type="component" value="Unassembled WGS sequence"/>
</dbReference>
<keyword evidence="3" id="KW-1185">Reference proteome</keyword>
<accession>A0A8X6L6Z7</accession>
<keyword evidence="1" id="KW-0812">Transmembrane</keyword>
<keyword evidence="1" id="KW-1133">Transmembrane helix</keyword>
<evidence type="ECO:0000256" key="1">
    <source>
        <dbReference type="SAM" id="Phobius"/>
    </source>
</evidence>
<sequence>MGEIIPSHSIPVRLKGGYVAIGATVLILRILRQKQRGNASSPLENGRKIFLQFPLTSLETETCLCLVSPFVAFP</sequence>
<dbReference type="AlphaFoldDB" id="A0A8X6L6Z7"/>
<dbReference type="EMBL" id="BMAO01024556">
    <property type="protein sequence ID" value="GFQ96123.1"/>
    <property type="molecule type" value="Genomic_DNA"/>
</dbReference>
<organism evidence="2 3">
    <name type="scientific">Trichonephila clavata</name>
    <name type="common">Joro spider</name>
    <name type="synonym">Nephila clavata</name>
    <dbReference type="NCBI Taxonomy" id="2740835"/>
    <lineage>
        <taxon>Eukaryota</taxon>
        <taxon>Metazoa</taxon>
        <taxon>Ecdysozoa</taxon>
        <taxon>Arthropoda</taxon>
        <taxon>Chelicerata</taxon>
        <taxon>Arachnida</taxon>
        <taxon>Araneae</taxon>
        <taxon>Araneomorphae</taxon>
        <taxon>Entelegynae</taxon>
        <taxon>Araneoidea</taxon>
        <taxon>Nephilidae</taxon>
        <taxon>Trichonephila</taxon>
    </lineage>
</organism>
<feature type="transmembrane region" description="Helical" evidence="1">
    <location>
        <begin position="12"/>
        <end position="31"/>
    </location>
</feature>
<evidence type="ECO:0000313" key="3">
    <source>
        <dbReference type="Proteomes" id="UP000887116"/>
    </source>
</evidence>
<comment type="caution">
    <text evidence="2">The sequence shown here is derived from an EMBL/GenBank/DDBJ whole genome shotgun (WGS) entry which is preliminary data.</text>
</comment>
<evidence type="ECO:0000313" key="2">
    <source>
        <dbReference type="EMBL" id="GFQ96123.1"/>
    </source>
</evidence>
<proteinExistence type="predicted"/>
<name>A0A8X6L6Z7_TRICU</name>
<reference evidence="2" key="1">
    <citation type="submission" date="2020-07" db="EMBL/GenBank/DDBJ databases">
        <title>Multicomponent nature underlies the extraordinary mechanical properties of spider dragline silk.</title>
        <authorList>
            <person name="Kono N."/>
            <person name="Nakamura H."/>
            <person name="Mori M."/>
            <person name="Yoshida Y."/>
            <person name="Ohtoshi R."/>
            <person name="Malay A.D."/>
            <person name="Moran D.A.P."/>
            <person name="Tomita M."/>
            <person name="Numata K."/>
            <person name="Arakawa K."/>
        </authorList>
    </citation>
    <scope>NUCLEOTIDE SEQUENCE</scope>
</reference>
<gene>
    <name evidence="2" type="ORF">TNCT_211581</name>
</gene>